<gene>
    <name evidence="3" type="ORF">AHIS1636_23940</name>
</gene>
<dbReference type="Proteomes" id="UP001209654">
    <property type="component" value="Unassembled WGS sequence"/>
</dbReference>
<dbReference type="Gene3D" id="1.10.260.40">
    <property type="entry name" value="lambda repressor-like DNA-binding domains"/>
    <property type="match status" value="1"/>
</dbReference>
<evidence type="ECO:0000313" key="4">
    <source>
        <dbReference type="Proteomes" id="UP001209654"/>
    </source>
</evidence>
<keyword evidence="4" id="KW-1185">Reference proteome</keyword>
<dbReference type="InterPro" id="IPR010982">
    <property type="entry name" value="Lambda_DNA-bd_dom_sf"/>
</dbReference>
<dbReference type="SUPFAM" id="SSF47413">
    <property type="entry name" value="lambda repressor-like DNA-binding domains"/>
    <property type="match status" value="1"/>
</dbReference>
<dbReference type="Pfam" id="PF01381">
    <property type="entry name" value="HTH_3"/>
    <property type="match status" value="1"/>
</dbReference>
<dbReference type="InterPro" id="IPR014710">
    <property type="entry name" value="RmlC-like_jellyroll"/>
</dbReference>
<evidence type="ECO:0000313" key="3">
    <source>
        <dbReference type="EMBL" id="GLB67952.1"/>
    </source>
</evidence>
<dbReference type="SMART" id="SM00530">
    <property type="entry name" value="HTH_XRE"/>
    <property type="match status" value="1"/>
</dbReference>
<organism evidence="3 4">
    <name type="scientific">Arthrobacter mangrovi</name>
    <dbReference type="NCBI Taxonomy" id="2966350"/>
    <lineage>
        <taxon>Bacteria</taxon>
        <taxon>Bacillati</taxon>
        <taxon>Actinomycetota</taxon>
        <taxon>Actinomycetes</taxon>
        <taxon>Micrococcales</taxon>
        <taxon>Micrococcaceae</taxon>
        <taxon>Arthrobacter</taxon>
    </lineage>
</organism>
<evidence type="ECO:0000256" key="1">
    <source>
        <dbReference type="ARBA" id="ARBA00023125"/>
    </source>
</evidence>
<dbReference type="EMBL" id="BRVS01000011">
    <property type="protein sequence ID" value="GLB67952.1"/>
    <property type="molecule type" value="Genomic_DNA"/>
</dbReference>
<dbReference type="InterPro" id="IPR013096">
    <property type="entry name" value="Cupin_2"/>
</dbReference>
<proteinExistence type="predicted"/>
<dbReference type="PANTHER" id="PTHR46797:SF1">
    <property type="entry name" value="METHYLPHOSPHONATE SYNTHASE"/>
    <property type="match status" value="1"/>
</dbReference>
<dbReference type="CDD" id="cd02209">
    <property type="entry name" value="cupin_XRE_C"/>
    <property type="match status" value="1"/>
</dbReference>
<sequence>MAVQQVSPDGVEIGGRIRSARALRGISLRRLAADAGVSAGFISHLEHGRSGVSISTLRNIAQVLGMTIAELVDGEHSQGRGVLRREDRKKVQAEGGLTKYLLSATPLRNLEVYAGELLPGGSTGAEPYSHGHAQEMVICLKGSVEVTVGGQSYVLAEGDLVDLHSSVPHKLRNAGSSTAEVLWIISPPTPD</sequence>
<protein>
    <submittedName>
        <fullName evidence="3">Cupin</fullName>
    </submittedName>
</protein>
<reference evidence="3 4" key="1">
    <citation type="journal article" date="2023" name="Int. J. Syst. Evol. Microbiol.">
        <title>Arthrobacter mangrovi sp. nov., an actinobacterium isolated from the rhizosphere of a mangrove.</title>
        <authorList>
            <person name="Hamada M."/>
            <person name="Saitou S."/>
            <person name="Enomoto N."/>
            <person name="Nanri K."/>
            <person name="Hidaka K."/>
            <person name="Miura T."/>
            <person name="Tamura T."/>
        </authorList>
    </citation>
    <scope>NUCLEOTIDE SEQUENCE [LARGE SCALE GENOMIC DNA]</scope>
    <source>
        <strain evidence="3 4">NBRC 112813</strain>
    </source>
</reference>
<dbReference type="PANTHER" id="PTHR46797">
    <property type="entry name" value="HTH-TYPE TRANSCRIPTIONAL REGULATOR"/>
    <property type="match status" value="1"/>
</dbReference>
<dbReference type="Gene3D" id="2.60.120.10">
    <property type="entry name" value="Jelly Rolls"/>
    <property type="match status" value="1"/>
</dbReference>
<dbReference type="InterPro" id="IPR050807">
    <property type="entry name" value="TransReg_Diox_bact_type"/>
</dbReference>
<dbReference type="Pfam" id="PF07883">
    <property type="entry name" value="Cupin_2"/>
    <property type="match status" value="1"/>
</dbReference>
<feature type="domain" description="HTH cro/C1-type" evidence="2">
    <location>
        <begin position="17"/>
        <end position="71"/>
    </location>
</feature>
<dbReference type="InterPro" id="IPR001387">
    <property type="entry name" value="Cro/C1-type_HTH"/>
</dbReference>
<dbReference type="PROSITE" id="PS50943">
    <property type="entry name" value="HTH_CROC1"/>
    <property type="match status" value="1"/>
</dbReference>
<comment type="caution">
    <text evidence="3">The sequence shown here is derived from an EMBL/GenBank/DDBJ whole genome shotgun (WGS) entry which is preliminary data.</text>
</comment>
<dbReference type="CDD" id="cd00093">
    <property type="entry name" value="HTH_XRE"/>
    <property type="match status" value="1"/>
</dbReference>
<name>A0ABQ5MWA2_9MICC</name>
<evidence type="ECO:0000259" key="2">
    <source>
        <dbReference type="PROSITE" id="PS50943"/>
    </source>
</evidence>
<keyword evidence="1" id="KW-0238">DNA-binding</keyword>
<dbReference type="InterPro" id="IPR011051">
    <property type="entry name" value="RmlC_Cupin_sf"/>
</dbReference>
<accession>A0ABQ5MWA2</accession>
<dbReference type="SUPFAM" id="SSF51182">
    <property type="entry name" value="RmlC-like cupins"/>
    <property type="match status" value="1"/>
</dbReference>